<dbReference type="InterPro" id="IPR010982">
    <property type="entry name" value="Lambda_DNA-bd_dom_sf"/>
</dbReference>
<accession>A0ABW0TGD4</accession>
<evidence type="ECO:0000259" key="1">
    <source>
        <dbReference type="PROSITE" id="PS50943"/>
    </source>
</evidence>
<dbReference type="InterPro" id="IPR001387">
    <property type="entry name" value="Cro/C1-type_HTH"/>
</dbReference>
<sequence length="84" mass="9230">MNYSSGISVKSAFLKNYLSENKLSEKDFAEIIGVARSTVNRVLSGKRNPGSKFIAGVLANFHDLSFDQVFSYVGELPKGKKEVV</sequence>
<reference evidence="3" key="1">
    <citation type="journal article" date="2019" name="Int. J. Syst. Evol. Microbiol.">
        <title>The Global Catalogue of Microorganisms (GCM) 10K type strain sequencing project: providing services to taxonomists for standard genome sequencing and annotation.</title>
        <authorList>
            <consortium name="The Broad Institute Genomics Platform"/>
            <consortium name="The Broad Institute Genome Sequencing Center for Infectious Disease"/>
            <person name="Wu L."/>
            <person name="Ma J."/>
        </authorList>
    </citation>
    <scope>NUCLEOTIDE SEQUENCE [LARGE SCALE GENOMIC DNA]</scope>
    <source>
        <strain evidence="3">CGMCC 4.1434</strain>
    </source>
</reference>
<dbReference type="PROSITE" id="PS50943">
    <property type="entry name" value="HTH_CROC1"/>
    <property type="match status" value="1"/>
</dbReference>
<feature type="domain" description="HTH cro/C1-type" evidence="1">
    <location>
        <begin position="14"/>
        <end position="69"/>
    </location>
</feature>
<proteinExistence type="predicted"/>
<keyword evidence="3" id="KW-1185">Reference proteome</keyword>
<dbReference type="RefSeq" id="WP_381429764.1">
    <property type="nucleotide sequence ID" value="NZ_JBHSNO010000001.1"/>
</dbReference>
<dbReference type="SMART" id="SM00530">
    <property type="entry name" value="HTH_XRE"/>
    <property type="match status" value="1"/>
</dbReference>
<comment type="caution">
    <text evidence="2">The sequence shown here is derived from an EMBL/GenBank/DDBJ whole genome shotgun (WGS) entry which is preliminary data.</text>
</comment>
<evidence type="ECO:0000313" key="2">
    <source>
        <dbReference type="EMBL" id="MFC5587594.1"/>
    </source>
</evidence>
<dbReference type="Pfam" id="PF01381">
    <property type="entry name" value="HTH_3"/>
    <property type="match status" value="1"/>
</dbReference>
<dbReference type="EMBL" id="JBHSNO010000001">
    <property type="protein sequence ID" value="MFC5587594.1"/>
    <property type="molecule type" value="Genomic_DNA"/>
</dbReference>
<gene>
    <name evidence="2" type="ORF">ACFPRA_01555</name>
</gene>
<dbReference type="Proteomes" id="UP001596109">
    <property type="component" value="Unassembled WGS sequence"/>
</dbReference>
<name>A0ABW0TGD4_9BACL</name>
<protein>
    <submittedName>
        <fullName evidence="2">Helix-turn-helix domain-containing protein</fullName>
    </submittedName>
</protein>
<organism evidence="2 3">
    <name type="scientific">Sporosarcina soli</name>
    <dbReference type="NCBI Taxonomy" id="334736"/>
    <lineage>
        <taxon>Bacteria</taxon>
        <taxon>Bacillati</taxon>
        <taxon>Bacillota</taxon>
        <taxon>Bacilli</taxon>
        <taxon>Bacillales</taxon>
        <taxon>Caryophanaceae</taxon>
        <taxon>Sporosarcina</taxon>
    </lineage>
</organism>
<dbReference type="Gene3D" id="1.10.260.40">
    <property type="entry name" value="lambda repressor-like DNA-binding domains"/>
    <property type="match status" value="1"/>
</dbReference>
<dbReference type="CDD" id="cd00093">
    <property type="entry name" value="HTH_XRE"/>
    <property type="match status" value="1"/>
</dbReference>
<dbReference type="SUPFAM" id="SSF47413">
    <property type="entry name" value="lambda repressor-like DNA-binding domains"/>
    <property type="match status" value="1"/>
</dbReference>
<evidence type="ECO:0000313" key="3">
    <source>
        <dbReference type="Proteomes" id="UP001596109"/>
    </source>
</evidence>